<reference evidence="6" key="1">
    <citation type="submission" date="2016-10" db="EMBL/GenBank/DDBJ databases">
        <authorList>
            <person name="Varghese N."/>
            <person name="Submissions S."/>
        </authorList>
    </citation>
    <scope>NUCLEOTIDE SEQUENCE [LARGE SCALE GENOMIC DNA]</scope>
    <source>
        <strain evidence="6">CCM 7469</strain>
    </source>
</reference>
<dbReference type="RefSeq" id="WP_090262497.1">
    <property type="nucleotide sequence ID" value="NZ_FNDS01000004.1"/>
</dbReference>
<dbReference type="InterPro" id="IPR051081">
    <property type="entry name" value="HTH_MetalResp_TranReg"/>
</dbReference>
<gene>
    <name evidence="5" type="ORF">SAMN05216272_10461</name>
</gene>
<dbReference type="PANTHER" id="PTHR33154">
    <property type="entry name" value="TRANSCRIPTIONAL REGULATOR, ARSR FAMILY"/>
    <property type="match status" value="1"/>
</dbReference>
<dbReference type="InterPro" id="IPR036388">
    <property type="entry name" value="WH-like_DNA-bd_sf"/>
</dbReference>
<evidence type="ECO:0000256" key="3">
    <source>
        <dbReference type="ARBA" id="ARBA00023163"/>
    </source>
</evidence>
<proteinExistence type="predicted"/>
<keyword evidence="1" id="KW-0805">Transcription regulation</keyword>
<dbReference type="OrthoDB" id="9796124at2"/>
<protein>
    <submittedName>
        <fullName evidence="5">ArsR family transcriptional regulator</fullName>
    </submittedName>
</protein>
<name>A0A1G8G7G2_9PSED</name>
<dbReference type="InterPro" id="IPR036390">
    <property type="entry name" value="WH_DNA-bd_sf"/>
</dbReference>
<dbReference type="CDD" id="cd00090">
    <property type="entry name" value="HTH_ARSR"/>
    <property type="match status" value="1"/>
</dbReference>
<dbReference type="PRINTS" id="PR00778">
    <property type="entry name" value="HTHARSR"/>
</dbReference>
<dbReference type="AlphaFoldDB" id="A0A1G8G7G2"/>
<dbReference type="GO" id="GO:0003700">
    <property type="term" value="F:DNA-binding transcription factor activity"/>
    <property type="evidence" value="ECO:0007669"/>
    <property type="project" value="InterPro"/>
</dbReference>
<dbReference type="STRING" id="428992.SAMN05216272_10461"/>
<evidence type="ECO:0000313" key="5">
    <source>
        <dbReference type="EMBL" id="SDH90358.1"/>
    </source>
</evidence>
<dbReference type="NCBIfam" id="NF033788">
    <property type="entry name" value="HTH_metalloreg"/>
    <property type="match status" value="1"/>
</dbReference>
<dbReference type="InterPro" id="IPR011991">
    <property type="entry name" value="ArsR-like_HTH"/>
</dbReference>
<dbReference type="PANTHER" id="PTHR33154:SF28">
    <property type="entry name" value="HTH-TYPE TRANSCRIPTIONAL REGULATOR YGAV-RELATED"/>
    <property type="match status" value="1"/>
</dbReference>
<evidence type="ECO:0000256" key="2">
    <source>
        <dbReference type="ARBA" id="ARBA00023125"/>
    </source>
</evidence>
<organism evidence="5 6">
    <name type="scientific">Pseudomonas panipatensis</name>
    <dbReference type="NCBI Taxonomy" id="428992"/>
    <lineage>
        <taxon>Bacteria</taxon>
        <taxon>Pseudomonadati</taxon>
        <taxon>Pseudomonadota</taxon>
        <taxon>Gammaproteobacteria</taxon>
        <taxon>Pseudomonadales</taxon>
        <taxon>Pseudomonadaceae</taxon>
        <taxon>Pseudomonas</taxon>
    </lineage>
</organism>
<evidence type="ECO:0000313" key="6">
    <source>
        <dbReference type="Proteomes" id="UP000199636"/>
    </source>
</evidence>
<dbReference type="SUPFAM" id="SSF46785">
    <property type="entry name" value="Winged helix' DNA-binding domain"/>
    <property type="match status" value="1"/>
</dbReference>
<keyword evidence="3" id="KW-0804">Transcription</keyword>
<dbReference type="InterPro" id="IPR001845">
    <property type="entry name" value="HTH_ArsR_DNA-bd_dom"/>
</dbReference>
<dbReference type="PROSITE" id="PS50987">
    <property type="entry name" value="HTH_ARSR_2"/>
    <property type="match status" value="1"/>
</dbReference>
<dbReference type="EMBL" id="FNDS01000004">
    <property type="protein sequence ID" value="SDH90358.1"/>
    <property type="molecule type" value="Genomic_DNA"/>
</dbReference>
<dbReference type="Proteomes" id="UP000199636">
    <property type="component" value="Unassembled WGS sequence"/>
</dbReference>
<dbReference type="Pfam" id="PF01022">
    <property type="entry name" value="HTH_5"/>
    <property type="match status" value="1"/>
</dbReference>
<keyword evidence="6" id="KW-1185">Reference proteome</keyword>
<evidence type="ECO:0000259" key="4">
    <source>
        <dbReference type="PROSITE" id="PS50987"/>
    </source>
</evidence>
<keyword evidence="2" id="KW-0238">DNA-binding</keyword>
<dbReference type="GO" id="GO:0003677">
    <property type="term" value="F:DNA binding"/>
    <property type="evidence" value="ECO:0007669"/>
    <property type="project" value="UniProtKB-KW"/>
</dbReference>
<accession>A0A1G8G7G2</accession>
<feature type="domain" description="HTH arsR-type" evidence="4">
    <location>
        <begin position="14"/>
        <end position="107"/>
    </location>
</feature>
<sequence length="109" mass="12051">MPDTAATSIDLARLRQSADQAGRLLKALGNPERLLLLCLLAQQECHVGGLEARLGIVQPTLSQQLAVLRREGLVDCRRDGKQIYYRISSREALAVIQTLYQLFCTEGAE</sequence>
<evidence type="ECO:0000256" key="1">
    <source>
        <dbReference type="ARBA" id="ARBA00023015"/>
    </source>
</evidence>
<dbReference type="Gene3D" id="1.10.10.10">
    <property type="entry name" value="Winged helix-like DNA-binding domain superfamily/Winged helix DNA-binding domain"/>
    <property type="match status" value="1"/>
</dbReference>
<dbReference type="SMART" id="SM00418">
    <property type="entry name" value="HTH_ARSR"/>
    <property type="match status" value="1"/>
</dbReference>